<evidence type="ECO:0000256" key="2">
    <source>
        <dbReference type="ARBA" id="ARBA00005109"/>
    </source>
</evidence>
<dbReference type="GO" id="GO:0050660">
    <property type="term" value="F:flavin adenine dinucleotide binding"/>
    <property type="evidence" value="ECO:0007669"/>
    <property type="project" value="InterPro"/>
</dbReference>
<dbReference type="AlphaFoldDB" id="A0A9X4JT50"/>
<organism evidence="12 13">
    <name type="scientific">Pelotomaculum isophthalicicum JI</name>
    <dbReference type="NCBI Taxonomy" id="947010"/>
    <lineage>
        <taxon>Bacteria</taxon>
        <taxon>Bacillati</taxon>
        <taxon>Bacillota</taxon>
        <taxon>Clostridia</taxon>
        <taxon>Eubacteriales</taxon>
        <taxon>Desulfotomaculaceae</taxon>
        <taxon>Pelotomaculum</taxon>
    </lineage>
</organism>
<dbReference type="Gene3D" id="1.20.140.10">
    <property type="entry name" value="Butyryl-CoA Dehydrogenase, subunit A, domain 3"/>
    <property type="match status" value="1"/>
</dbReference>
<feature type="domain" description="Acyl-CoA oxidase/dehydrogenase middle" evidence="10">
    <location>
        <begin position="123"/>
        <end position="217"/>
    </location>
</feature>
<evidence type="ECO:0000313" key="13">
    <source>
        <dbReference type="Proteomes" id="UP001154312"/>
    </source>
</evidence>
<dbReference type="Pfam" id="PF02770">
    <property type="entry name" value="Acyl-CoA_dh_M"/>
    <property type="match status" value="1"/>
</dbReference>
<protein>
    <submittedName>
        <fullName evidence="12">Acyl-CoA dehydrogenase family protein</fullName>
    </submittedName>
</protein>
<evidence type="ECO:0000256" key="4">
    <source>
        <dbReference type="ARBA" id="ARBA00022456"/>
    </source>
</evidence>
<dbReference type="FunFam" id="1.20.140.10:FF:000001">
    <property type="entry name" value="Acyl-CoA dehydrogenase"/>
    <property type="match status" value="1"/>
</dbReference>
<dbReference type="PROSITE" id="PS00072">
    <property type="entry name" value="ACYL_COA_DH_1"/>
    <property type="match status" value="1"/>
</dbReference>
<keyword evidence="5 8" id="KW-0285">Flavoprotein</keyword>
<feature type="domain" description="Acyl-CoA dehydrogenase/oxidase C-terminal" evidence="9">
    <location>
        <begin position="229"/>
        <end position="377"/>
    </location>
</feature>
<sequence>MNFDLTEELQDIRKVARDFAVKEIQPTVDEDDKAHRFRRDLVQKMADLGFFGCVIPEEYGGNEMGWLAATIIAEEISRVHASLRLPFNMNPNGPGCTILRYGTEEQKMKYLPGLVDGSLLGMFAITEPDSGSDVGSMRTRAIKDGDSYIVNGNKMWISNATVCDMGLLYAYTDPAKKIKGLSAFVIDINTPGITIEPITDKLGTWGAPVGSITFENCRIPASALLGKEGQGFKICMEQLNDTRLGCQAGGLGLAQACLDAALNYANERQQFGVPIGKFQMVTDMIAQMATEVEAARFLVYRAAFLKDQGRPCTVETSMGKYYVGEVVNKCADYAMKIYGSYGYSEEYPVARYYRDAKSYQIVEGTSNIQKLIIGETMLGYRKRI</sequence>
<dbReference type="InterPro" id="IPR046373">
    <property type="entry name" value="Acyl-CoA_Oxase/DH_mid-dom_sf"/>
</dbReference>
<evidence type="ECO:0000256" key="6">
    <source>
        <dbReference type="ARBA" id="ARBA00022827"/>
    </source>
</evidence>
<dbReference type="Pfam" id="PF02771">
    <property type="entry name" value="Acyl-CoA_dh_N"/>
    <property type="match status" value="1"/>
</dbReference>
<dbReference type="InterPro" id="IPR037069">
    <property type="entry name" value="AcylCoA_DH/ox_N_sf"/>
</dbReference>
<evidence type="ECO:0000259" key="11">
    <source>
        <dbReference type="Pfam" id="PF02771"/>
    </source>
</evidence>
<dbReference type="FunFam" id="2.40.110.10:FF:000001">
    <property type="entry name" value="Acyl-CoA dehydrogenase, mitochondrial"/>
    <property type="match status" value="1"/>
</dbReference>
<comment type="pathway">
    <text evidence="2">Amino-acid degradation; L-valine degradation.</text>
</comment>
<dbReference type="Gene3D" id="1.10.540.10">
    <property type="entry name" value="Acyl-CoA dehydrogenase/oxidase, N-terminal domain"/>
    <property type="match status" value="1"/>
</dbReference>
<dbReference type="InterPro" id="IPR009075">
    <property type="entry name" value="AcylCo_DH/oxidase_C"/>
</dbReference>
<dbReference type="PIRSF" id="PIRSF016578">
    <property type="entry name" value="HsaA"/>
    <property type="match status" value="1"/>
</dbReference>
<dbReference type="EMBL" id="JAKOAV010000001">
    <property type="protein sequence ID" value="MDF9406880.1"/>
    <property type="molecule type" value="Genomic_DNA"/>
</dbReference>
<evidence type="ECO:0000256" key="7">
    <source>
        <dbReference type="ARBA" id="ARBA00023002"/>
    </source>
</evidence>
<dbReference type="PANTHER" id="PTHR43884">
    <property type="entry name" value="ACYL-COA DEHYDROGENASE"/>
    <property type="match status" value="1"/>
</dbReference>
<feature type="domain" description="Acyl-CoA dehydrogenase/oxidase N-terminal" evidence="11">
    <location>
        <begin position="6"/>
        <end position="117"/>
    </location>
</feature>
<dbReference type="PANTHER" id="PTHR43884:SF12">
    <property type="entry name" value="ISOVALERYL-COA DEHYDROGENASE, MITOCHONDRIAL-RELATED"/>
    <property type="match status" value="1"/>
</dbReference>
<dbReference type="InterPro" id="IPR013786">
    <property type="entry name" value="AcylCoA_DH/ox_N"/>
</dbReference>
<reference evidence="12" key="1">
    <citation type="submission" date="2022-02" db="EMBL/GenBank/DDBJ databases">
        <authorList>
            <person name="Leng L."/>
        </authorList>
    </citation>
    <scope>NUCLEOTIDE SEQUENCE</scope>
    <source>
        <strain evidence="12">JI</strain>
    </source>
</reference>
<dbReference type="Gene3D" id="2.40.110.10">
    <property type="entry name" value="Butyryl-CoA Dehydrogenase, subunit A, domain 2"/>
    <property type="match status" value="1"/>
</dbReference>
<dbReference type="SUPFAM" id="SSF47203">
    <property type="entry name" value="Acyl-CoA dehydrogenase C-terminal domain-like"/>
    <property type="match status" value="1"/>
</dbReference>
<dbReference type="InterPro" id="IPR009100">
    <property type="entry name" value="AcylCoA_DH/oxidase_NM_dom_sf"/>
</dbReference>
<dbReference type="SUPFAM" id="SSF56645">
    <property type="entry name" value="Acyl-CoA dehydrogenase NM domain-like"/>
    <property type="match status" value="1"/>
</dbReference>
<dbReference type="Pfam" id="PF00441">
    <property type="entry name" value="Acyl-CoA_dh_1"/>
    <property type="match status" value="1"/>
</dbReference>
<dbReference type="GO" id="GO:0003995">
    <property type="term" value="F:acyl-CoA dehydrogenase activity"/>
    <property type="evidence" value="ECO:0007669"/>
    <property type="project" value="InterPro"/>
</dbReference>
<dbReference type="InterPro" id="IPR006091">
    <property type="entry name" value="Acyl-CoA_Oxase/DH_mid-dom"/>
</dbReference>
<dbReference type="InterPro" id="IPR036250">
    <property type="entry name" value="AcylCo_DH-like_C"/>
</dbReference>
<evidence type="ECO:0000256" key="5">
    <source>
        <dbReference type="ARBA" id="ARBA00022630"/>
    </source>
</evidence>
<evidence type="ECO:0000256" key="3">
    <source>
        <dbReference type="ARBA" id="ARBA00009347"/>
    </source>
</evidence>
<dbReference type="NCBIfam" id="NF045552">
    <property type="entry name" value="GlutCoADH_Des"/>
    <property type="match status" value="1"/>
</dbReference>
<evidence type="ECO:0000313" key="12">
    <source>
        <dbReference type="EMBL" id="MDF9406880.1"/>
    </source>
</evidence>
<dbReference type="InterPro" id="IPR054641">
    <property type="entry name" value="GlutCoADH_Des"/>
</dbReference>
<dbReference type="FunFam" id="1.10.540.10:FF:000002">
    <property type="entry name" value="Acyl-CoA dehydrogenase FadE19"/>
    <property type="match status" value="1"/>
</dbReference>
<dbReference type="GO" id="GO:0009083">
    <property type="term" value="P:branched-chain amino acid catabolic process"/>
    <property type="evidence" value="ECO:0007669"/>
    <property type="project" value="UniProtKB-KW"/>
</dbReference>
<comment type="cofactor">
    <cofactor evidence="1 8">
        <name>FAD</name>
        <dbReference type="ChEBI" id="CHEBI:57692"/>
    </cofactor>
</comment>
<comment type="similarity">
    <text evidence="3 8">Belongs to the acyl-CoA dehydrogenase family.</text>
</comment>
<keyword evidence="7 8" id="KW-0560">Oxidoreductase</keyword>
<name>A0A9X4JT50_9FIRM</name>
<evidence type="ECO:0000256" key="8">
    <source>
        <dbReference type="RuleBase" id="RU362125"/>
    </source>
</evidence>
<accession>A0A9X4JT50</accession>
<proteinExistence type="inferred from homology"/>
<keyword evidence="4" id="KW-0101">Branched-chain amino acid catabolism</keyword>
<keyword evidence="13" id="KW-1185">Reference proteome</keyword>
<comment type="caution">
    <text evidence="12">The sequence shown here is derived from an EMBL/GenBank/DDBJ whole genome shotgun (WGS) entry which is preliminary data.</text>
</comment>
<dbReference type="InterPro" id="IPR006089">
    <property type="entry name" value="Acyl-CoA_DH_CS"/>
</dbReference>
<dbReference type="Proteomes" id="UP001154312">
    <property type="component" value="Unassembled WGS sequence"/>
</dbReference>
<evidence type="ECO:0000256" key="1">
    <source>
        <dbReference type="ARBA" id="ARBA00001974"/>
    </source>
</evidence>
<evidence type="ECO:0000259" key="10">
    <source>
        <dbReference type="Pfam" id="PF02770"/>
    </source>
</evidence>
<evidence type="ECO:0000259" key="9">
    <source>
        <dbReference type="Pfam" id="PF00441"/>
    </source>
</evidence>
<keyword evidence="6 8" id="KW-0274">FAD</keyword>
<gene>
    <name evidence="12" type="ORF">L7E55_00650</name>
</gene>